<reference evidence="6" key="1">
    <citation type="submission" date="2020-02" db="EMBL/GenBank/DDBJ databases">
        <authorList>
            <person name="Meier V. D."/>
        </authorList>
    </citation>
    <scope>NUCLEOTIDE SEQUENCE</scope>
    <source>
        <strain evidence="6">AVDCRST_MAG85</strain>
    </source>
</reference>
<evidence type="ECO:0000256" key="2">
    <source>
        <dbReference type="ARBA" id="ARBA00023002"/>
    </source>
</evidence>
<dbReference type="InterPro" id="IPR006139">
    <property type="entry name" value="D-isomer_2_OHA_DH_cat_dom"/>
</dbReference>
<dbReference type="AlphaFoldDB" id="A0A6J4RPX0"/>
<dbReference type="InterPro" id="IPR029753">
    <property type="entry name" value="D-isomer_DH_CS"/>
</dbReference>
<dbReference type="InterPro" id="IPR006140">
    <property type="entry name" value="D-isomer_DH_NAD-bd"/>
</dbReference>
<organism evidence="6">
    <name type="scientific">uncultured Solirubrobacteraceae bacterium</name>
    <dbReference type="NCBI Taxonomy" id="1162706"/>
    <lineage>
        <taxon>Bacteria</taxon>
        <taxon>Bacillati</taxon>
        <taxon>Actinomycetota</taxon>
        <taxon>Thermoleophilia</taxon>
        <taxon>Solirubrobacterales</taxon>
        <taxon>Solirubrobacteraceae</taxon>
        <taxon>environmental samples</taxon>
    </lineage>
</organism>
<feature type="domain" description="D-isomer specific 2-hydroxyacid dehydrogenase catalytic" evidence="4">
    <location>
        <begin position="8"/>
        <end position="303"/>
    </location>
</feature>
<dbReference type="InterPro" id="IPR050223">
    <property type="entry name" value="D-isomer_2-hydroxyacid_DH"/>
</dbReference>
<dbReference type="EC" id="1.1.1.95" evidence="6"/>
<sequence length="305" mass="31535">MPRCFVTRTLPFPALDRLRAAHDVTVWDGPLPPSPEELRSGVASADGLLCLLTDRIDDALLDAAPALKVISNYAVGADNVDLDAARAHGIPVGVTPDVLTDATADLTLALILTAARRLPEAAAAVTTGEWRTWEPAGWLGLELRGARLVVVGPGRIGRAVGDRAEAFGMEVTYVGRRDDLDAAVAEADVVSLHAPLTSSTKGLFDAELLAAMKPGAILVNTARGGLVGTDALRAALASGALGFAALDVTDPEPLPPDHPLLTAPNLLVVPHIGSATTAARERMADLAVDNLLAGLDGRPLPHAAS</sequence>
<dbReference type="GO" id="GO:0016618">
    <property type="term" value="F:hydroxypyruvate reductase [NAD(P)H] activity"/>
    <property type="evidence" value="ECO:0007669"/>
    <property type="project" value="TreeGrafter"/>
</dbReference>
<dbReference type="PANTHER" id="PTHR10996">
    <property type="entry name" value="2-HYDROXYACID DEHYDROGENASE-RELATED"/>
    <property type="match status" value="1"/>
</dbReference>
<evidence type="ECO:0000256" key="3">
    <source>
        <dbReference type="RuleBase" id="RU003719"/>
    </source>
</evidence>
<proteinExistence type="inferred from homology"/>
<dbReference type="EMBL" id="CADCVT010000055">
    <property type="protein sequence ID" value="CAA9478688.1"/>
    <property type="molecule type" value="Genomic_DNA"/>
</dbReference>
<dbReference type="Gene3D" id="3.40.50.720">
    <property type="entry name" value="NAD(P)-binding Rossmann-like Domain"/>
    <property type="match status" value="2"/>
</dbReference>
<accession>A0A6J4RPX0</accession>
<gene>
    <name evidence="6" type="ORF">AVDCRST_MAG85-521</name>
</gene>
<dbReference type="Pfam" id="PF00389">
    <property type="entry name" value="2-Hacid_dh"/>
    <property type="match status" value="1"/>
</dbReference>
<dbReference type="PANTHER" id="PTHR10996:SF277">
    <property type="entry name" value="GLYOXYLATE REDUCTASE_HYDROXYPYRUVATE REDUCTASE"/>
    <property type="match status" value="1"/>
</dbReference>
<dbReference type="PROSITE" id="PS00670">
    <property type="entry name" value="D_2_HYDROXYACID_DH_2"/>
    <property type="match status" value="1"/>
</dbReference>
<evidence type="ECO:0000259" key="5">
    <source>
        <dbReference type="Pfam" id="PF02826"/>
    </source>
</evidence>
<dbReference type="GO" id="GO:0005829">
    <property type="term" value="C:cytosol"/>
    <property type="evidence" value="ECO:0007669"/>
    <property type="project" value="TreeGrafter"/>
</dbReference>
<evidence type="ECO:0000256" key="1">
    <source>
        <dbReference type="ARBA" id="ARBA00005854"/>
    </source>
</evidence>
<dbReference type="SUPFAM" id="SSF52283">
    <property type="entry name" value="Formate/glycerate dehydrogenase catalytic domain-like"/>
    <property type="match status" value="1"/>
</dbReference>
<protein>
    <submittedName>
        <fullName evidence="6">D-3-phosphoglycerate dehydrogenase</fullName>
        <ecNumber evidence="6">1.1.1.95</ecNumber>
    </submittedName>
</protein>
<dbReference type="GO" id="GO:0051287">
    <property type="term" value="F:NAD binding"/>
    <property type="evidence" value="ECO:0007669"/>
    <property type="project" value="InterPro"/>
</dbReference>
<dbReference type="CDD" id="cd05301">
    <property type="entry name" value="GDH"/>
    <property type="match status" value="1"/>
</dbReference>
<name>A0A6J4RPX0_9ACTN</name>
<comment type="similarity">
    <text evidence="1 3">Belongs to the D-isomer specific 2-hydroxyacid dehydrogenase family.</text>
</comment>
<dbReference type="GO" id="GO:0004617">
    <property type="term" value="F:phosphoglycerate dehydrogenase activity"/>
    <property type="evidence" value="ECO:0007669"/>
    <property type="project" value="UniProtKB-EC"/>
</dbReference>
<dbReference type="Pfam" id="PF02826">
    <property type="entry name" value="2-Hacid_dh_C"/>
    <property type="match status" value="1"/>
</dbReference>
<feature type="domain" description="D-isomer specific 2-hydroxyacid dehydrogenase NAD-binding" evidence="5">
    <location>
        <begin position="108"/>
        <end position="273"/>
    </location>
</feature>
<evidence type="ECO:0000313" key="6">
    <source>
        <dbReference type="EMBL" id="CAA9478688.1"/>
    </source>
</evidence>
<keyword evidence="2 3" id="KW-0560">Oxidoreductase</keyword>
<dbReference type="GO" id="GO:0030267">
    <property type="term" value="F:glyoxylate reductase (NADPH) activity"/>
    <property type="evidence" value="ECO:0007669"/>
    <property type="project" value="TreeGrafter"/>
</dbReference>
<dbReference type="InterPro" id="IPR036291">
    <property type="entry name" value="NAD(P)-bd_dom_sf"/>
</dbReference>
<evidence type="ECO:0000259" key="4">
    <source>
        <dbReference type="Pfam" id="PF00389"/>
    </source>
</evidence>
<dbReference type="SUPFAM" id="SSF51735">
    <property type="entry name" value="NAD(P)-binding Rossmann-fold domains"/>
    <property type="match status" value="1"/>
</dbReference>